<gene>
    <name evidence="14" type="ORF">NU09_3110</name>
</gene>
<proteinExistence type="predicted"/>
<comment type="subcellular location">
    <subcellularLocation>
        <location evidence="3">Membrane</location>
        <topology evidence="3">Single-pass type I membrane protein</topology>
    </subcellularLocation>
</comment>
<dbReference type="EMBL" id="JUIW01000011">
    <property type="protein sequence ID" value="RYJ41367.1"/>
    <property type="molecule type" value="Genomic_DNA"/>
</dbReference>
<dbReference type="GO" id="GO:0030178">
    <property type="term" value="P:negative regulation of Wnt signaling pathway"/>
    <property type="evidence" value="ECO:0007669"/>
    <property type="project" value="InterPro"/>
</dbReference>
<keyword evidence="5" id="KW-0812">Transmembrane</keyword>
<evidence type="ECO:0000256" key="5">
    <source>
        <dbReference type="ARBA" id="ARBA00022692"/>
    </source>
</evidence>
<keyword evidence="6" id="KW-0479">Metal-binding</keyword>
<evidence type="ECO:0000256" key="3">
    <source>
        <dbReference type="ARBA" id="ARBA00004479"/>
    </source>
</evidence>
<dbReference type="Proteomes" id="UP000289775">
    <property type="component" value="Unassembled WGS sequence"/>
</dbReference>
<evidence type="ECO:0000256" key="9">
    <source>
        <dbReference type="ARBA" id="ARBA00022989"/>
    </source>
</evidence>
<keyword evidence="8" id="KW-0378">Hydrolase</keyword>
<dbReference type="AlphaFoldDB" id="A0A444W680"/>
<keyword evidence="10" id="KW-0482">Metalloprotease</keyword>
<keyword evidence="9" id="KW-1133">Transmembrane helix</keyword>
<dbReference type="GO" id="GO:0004222">
    <property type="term" value="F:metalloendopeptidase activity"/>
    <property type="evidence" value="ECO:0007669"/>
    <property type="project" value="TreeGrafter"/>
</dbReference>
<sequence length="286" mass="32458">MKKLIKLAAALVILFLSVTVKAQDKSQKLENSLLWEITGNGLSKPSYLYGTMHMMCEDDFVVKEKVKKALENTDKLALELDFDDPAELMAMQKMTTSGKPLSERLSKEDYAALNSFLQKEIGTGASQFENYTLVGIMSAVMFKSLNCPPKMYEVEFIQQAMAKHQEILGLEKVEVQVTGFQQSYTDKEFIEQLKYYNSSFFDEMVAIYKEENLNGLYEMVTDEKFMDTNAKTIMLDNRNKNWVVKMPELMKAQPVFFAVGAGHLPGENGVINLLRKAGYSVKPILK</sequence>
<evidence type="ECO:0000256" key="11">
    <source>
        <dbReference type="ARBA" id="ARBA00023136"/>
    </source>
</evidence>
<comment type="cofactor">
    <cofactor evidence="2">
        <name>Co(2+)</name>
        <dbReference type="ChEBI" id="CHEBI:48828"/>
    </cofactor>
</comment>
<name>A0A444W680_9FLAO</name>
<accession>A0A444W680</accession>
<organism evidence="14 15">
    <name type="scientific">Flavobacterium beibuense</name>
    <dbReference type="NCBI Taxonomy" id="657326"/>
    <lineage>
        <taxon>Bacteria</taxon>
        <taxon>Pseudomonadati</taxon>
        <taxon>Bacteroidota</taxon>
        <taxon>Flavobacteriia</taxon>
        <taxon>Flavobacteriales</taxon>
        <taxon>Flavobacteriaceae</taxon>
        <taxon>Flavobacterium</taxon>
    </lineage>
</organism>
<evidence type="ECO:0000256" key="10">
    <source>
        <dbReference type="ARBA" id="ARBA00023049"/>
    </source>
</evidence>
<dbReference type="OrthoDB" id="9798714at2"/>
<keyword evidence="7 13" id="KW-0732">Signal</keyword>
<evidence type="ECO:0000256" key="7">
    <source>
        <dbReference type="ARBA" id="ARBA00022729"/>
    </source>
</evidence>
<feature type="signal peptide" evidence="13">
    <location>
        <begin position="1"/>
        <end position="22"/>
    </location>
</feature>
<evidence type="ECO:0000256" key="6">
    <source>
        <dbReference type="ARBA" id="ARBA00022723"/>
    </source>
</evidence>
<keyword evidence="4" id="KW-0645">Protease</keyword>
<evidence type="ECO:0000256" key="12">
    <source>
        <dbReference type="ARBA" id="ARBA00023180"/>
    </source>
</evidence>
<evidence type="ECO:0000313" key="14">
    <source>
        <dbReference type="EMBL" id="RYJ41367.1"/>
    </source>
</evidence>
<evidence type="ECO:0000256" key="8">
    <source>
        <dbReference type="ARBA" id="ARBA00022801"/>
    </source>
</evidence>
<reference evidence="14 15" key="1">
    <citation type="submission" date="2014-12" db="EMBL/GenBank/DDBJ databases">
        <title>Genome sequence of Flavobacterium beibuense RSKm HC5.</title>
        <authorList>
            <person name="Kim J.F."/>
            <person name="Song J.Y."/>
            <person name="Kwak M.-J."/>
            <person name="Lee S.-W."/>
        </authorList>
    </citation>
    <scope>NUCLEOTIDE SEQUENCE [LARGE SCALE GENOMIC DNA]</scope>
    <source>
        <strain evidence="14 15">RSKm HC5</strain>
    </source>
</reference>
<keyword evidence="12" id="KW-0325">Glycoprotein</keyword>
<feature type="chain" id="PRO_5019422283" evidence="13">
    <location>
        <begin position="23"/>
        <end position="286"/>
    </location>
</feature>
<dbReference type="GO" id="GO:0006508">
    <property type="term" value="P:proteolysis"/>
    <property type="evidence" value="ECO:0007669"/>
    <property type="project" value="UniProtKB-KW"/>
</dbReference>
<dbReference type="CDD" id="cd14789">
    <property type="entry name" value="Tiki"/>
    <property type="match status" value="1"/>
</dbReference>
<dbReference type="PANTHER" id="PTHR31120">
    <property type="entry name" value="METALLOPROTEASE TIKI"/>
    <property type="match status" value="1"/>
</dbReference>
<comment type="caution">
    <text evidence="14">The sequence shown here is derived from an EMBL/GenBank/DDBJ whole genome shotgun (WGS) entry which is preliminary data.</text>
</comment>
<evidence type="ECO:0000313" key="15">
    <source>
        <dbReference type="Proteomes" id="UP000289775"/>
    </source>
</evidence>
<dbReference type="Pfam" id="PF01963">
    <property type="entry name" value="TraB_PrgY_gumN"/>
    <property type="match status" value="1"/>
</dbReference>
<dbReference type="PANTHER" id="PTHR31120:SF6">
    <property type="entry name" value="METALLOPROTEASE TIKI HOMOLOG"/>
    <property type="match status" value="1"/>
</dbReference>
<protein>
    <submittedName>
        <fullName evidence="14">GumN family protein</fullName>
    </submittedName>
</protein>
<dbReference type="GO" id="GO:0046872">
    <property type="term" value="F:metal ion binding"/>
    <property type="evidence" value="ECO:0007669"/>
    <property type="project" value="UniProtKB-KW"/>
</dbReference>
<keyword evidence="15" id="KW-1185">Reference proteome</keyword>
<comment type="cofactor">
    <cofactor evidence="1">
        <name>Mn(2+)</name>
        <dbReference type="ChEBI" id="CHEBI:29035"/>
    </cofactor>
</comment>
<dbReference type="InterPro" id="IPR040230">
    <property type="entry name" value="TIKI1/2-like"/>
</dbReference>
<evidence type="ECO:0000256" key="4">
    <source>
        <dbReference type="ARBA" id="ARBA00022670"/>
    </source>
</evidence>
<evidence type="ECO:0000256" key="13">
    <source>
        <dbReference type="SAM" id="SignalP"/>
    </source>
</evidence>
<evidence type="ECO:0000256" key="1">
    <source>
        <dbReference type="ARBA" id="ARBA00001936"/>
    </source>
</evidence>
<evidence type="ECO:0000256" key="2">
    <source>
        <dbReference type="ARBA" id="ARBA00001941"/>
    </source>
</evidence>
<dbReference type="GO" id="GO:0016020">
    <property type="term" value="C:membrane"/>
    <property type="evidence" value="ECO:0007669"/>
    <property type="project" value="UniProtKB-SubCell"/>
</dbReference>
<dbReference type="RefSeq" id="WP_129752188.1">
    <property type="nucleotide sequence ID" value="NZ_JUIW01000011.1"/>
</dbReference>
<keyword evidence="11" id="KW-0472">Membrane</keyword>
<dbReference type="InterPro" id="IPR002816">
    <property type="entry name" value="TraB/PrgY/GumN_fam"/>
</dbReference>